<dbReference type="Proteomes" id="UP000324974">
    <property type="component" value="Chromosome"/>
</dbReference>
<organism evidence="1 2">
    <name type="scientific">Limnoglobus roseus</name>
    <dbReference type="NCBI Taxonomy" id="2598579"/>
    <lineage>
        <taxon>Bacteria</taxon>
        <taxon>Pseudomonadati</taxon>
        <taxon>Planctomycetota</taxon>
        <taxon>Planctomycetia</taxon>
        <taxon>Gemmatales</taxon>
        <taxon>Gemmataceae</taxon>
        <taxon>Limnoglobus</taxon>
    </lineage>
</organism>
<dbReference type="EMBL" id="CP042425">
    <property type="protein sequence ID" value="QEL13866.1"/>
    <property type="molecule type" value="Genomic_DNA"/>
</dbReference>
<dbReference type="AlphaFoldDB" id="A0A5C1A7C0"/>
<proteinExistence type="predicted"/>
<sequence>MKTAEGTVRNLAKKSQPERWEICVYREQMERLPFQDGQPVDITLRLGDDEYKGLLRSTERMRKQYKRIWISEAIHTMSGEPCRLIDVLRPHGYSNKGKVTITILDDGTFVLNRL</sequence>
<reference evidence="2" key="1">
    <citation type="submission" date="2019-08" db="EMBL/GenBank/DDBJ databases">
        <title>Limnoglobus roseus gen. nov., sp. nov., a novel freshwater planctomycete with a giant genome from the family Gemmataceae.</title>
        <authorList>
            <person name="Kulichevskaya I.S."/>
            <person name="Naumoff D.G."/>
            <person name="Miroshnikov K."/>
            <person name="Ivanova A."/>
            <person name="Philippov D.A."/>
            <person name="Hakobyan A."/>
            <person name="Rijpstra I.C."/>
            <person name="Sinninghe Damste J.S."/>
            <person name="Liesack W."/>
            <person name="Dedysh S.N."/>
        </authorList>
    </citation>
    <scope>NUCLEOTIDE SEQUENCE [LARGE SCALE GENOMIC DNA]</scope>
    <source>
        <strain evidence="2">PX52</strain>
    </source>
</reference>
<protein>
    <submittedName>
        <fullName evidence="1">Uncharacterized protein</fullName>
    </submittedName>
</protein>
<accession>A0A5C1A7C0</accession>
<evidence type="ECO:0000313" key="2">
    <source>
        <dbReference type="Proteomes" id="UP000324974"/>
    </source>
</evidence>
<dbReference type="KEGG" id="lrs:PX52LOC_00724"/>
<evidence type="ECO:0000313" key="1">
    <source>
        <dbReference type="EMBL" id="QEL13866.1"/>
    </source>
</evidence>
<gene>
    <name evidence="1" type="ORF">PX52LOC_00724</name>
</gene>
<name>A0A5C1A7C0_9BACT</name>
<keyword evidence="2" id="KW-1185">Reference proteome</keyword>